<evidence type="ECO:0000256" key="5">
    <source>
        <dbReference type="ARBA" id="ARBA00023239"/>
    </source>
</evidence>
<dbReference type="UniPathway" id="UPA00031">
    <property type="reaction ID" value="UER00011"/>
</dbReference>
<name>A0A5K7YG61_9BACT</name>
<dbReference type="InterPro" id="IPR020565">
    <property type="entry name" value="ImidazoleglycerP_deHydtase_CS"/>
</dbReference>
<evidence type="ECO:0000256" key="6">
    <source>
        <dbReference type="HAMAP-Rule" id="MF_00076"/>
    </source>
</evidence>
<reference evidence="8 9" key="1">
    <citation type="submission" date="2019-11" db="EMBL/GenBank/DDBJ databases">
        <title>Comparative genomics of hydrocarbon-degrading Desulfosarcina strains.</title>
        <authorList>
            <person name="Watanabe M."/>
            <person name="Kojima H."/>
            <person name="Fukui M."/>
        </authorList>
    </citation>
    <scope>NUCLEOTIDE SEQUENCE [LARGE SCALE GENOMIC DNA]</scope>
    <source>
        <strain evidence="8 9">PL12</strain>
    </source>
</reference>
<evidence type="ECO:0000313" key="9">
    <source>
        <dbReference type="Proteomes" id="UP000427906"/>
    </source>
</evidence>
<keyword evidence="5 6" id="KW-0456">Lyase</keyword>
<dbReference type="PANTHER" id="PTHR23133:SF2">
    <property type="entry name" value="IMIDAZOLEGLYCEROL-PHOSPHATE DEHYDRATASE"/>
    <property type="match status" value="1"/>
</dbReference>
<dbReference type="Proteomes" id="UP000427906">
    <property type="component" value="Chromosome"/>
</dbReference>
<evidence type="ECO:0000256" key="4">
    <source>
        <dbReference type="ARBA" id="ARBA00023102"/>
    </source>
</evidence>
<evidence type="ECO:0000256" key="2">
    <source>
        <dbReference type="ARBA" id="ARBA00016664"/>
    </source>
</evidence>
<comment type="catalytic activity">
    <reaction evidence="6 7">
        <text>D-erythro-1-(imidazol-4-yl)glycerol 3-phosphate = 3-(imidazol-4-yl)-2-oxopropyl phosphate + H2O</text>
        <dbReference type="Rhea" id="RHEA:11040"/>
        <dbReference type="ChEBI" id="CHEBI:15377"/>
        <dbReference type="ChEBI" id="CHEBI:57766"/>
        <dbReference type="ChEBI" id="CHEBI:58278"/>
        <dbReference type="EC" id="4.2.1.19"/>
    </reaction>
</comment>
<dbReference type="KEGG" id="dalk:DSCA_13950"/>
<dbReference type="EC" id="4.2.1.19" evidence="6 7"/>
<dbReference type="FunFam" id="3.30.230.40:FF:000003">
    <property type="entry name" value="Imidazoleglycerol-phosphate dehydratase HisB"/>
    <property type="match status" value="1"/>
</dbReference>
<dbReference type="PANTHER" id="PTHR23133">
    <property type="entry name" value="IMIDAZOLEGLYCEROL-PHOSPHATE DEHYDRATASE HIS7"/>
    <property type="match status" value="1"/>
</dbReference>
<proteinExistence type="inferred from homology"/>
<dbReference type="FunFam" id="3.30.230.40:FF:000001">
    <property type="entry name" value="Imidazoleglycerol-phosphate dehydratase HisB"/>
    <property type="match status" value="1"/>
</dbReference>
<comment type="similarity">
    <text evidence="6 7">Belongs to the imidazoleglycerol-phosphate dehydratase family.</text>
</comment>
<gene>
    <name evidence="6 8" type="primary">hisB</name>
    <name evidence="8" type="ORF">DSCA_13950</name>
</gene>
<evidence type="ECO:0000256" key="7">
    <source>
        <dbReference type="RuleBase" id="RU000599"/>
    </source>
</evidence>
<comment type="subcellular location">
    <subcellularLocation>
        <location evidence="6 7">Cytoplasm</location>
    </subcellularLocation>
</comment>
<organism evidence="8 9">
    <name type="scientific">Desulfosarcina alkanivorans</name>
    <dbReference type="NCBI Taxonomy" id="571177"/>
    <lineage>
        <taxon>Bacteria</taxon>
        <taxon>Pseudomonadati</taxon>
        <taxon>Thermodesulfobacteriota</taxon>
        <taxon>Desulfobacteria</taxon>
        <taxon>Desulfobacterales</taxon>
        <taxon>Desulfosarcinaceae</taxon>
        <taxon>Desulfosarcina</taxon>
    </lineage>
</organism>
<protein>
    <recommendedName>
        <fullName evidence="2 6">Imidazoleglycerol-phosphate dehydratase</fullName>
        <shortName evidence="6">IGPD</shortName>
        <ecNumber evidence="6 7">4.2.1.19</ecNumber>
    </recommendedName>
</protein>
<dbReference type="PROSITE" id="PS00955">
    <property type="entry name" value="IGP_DEHYDRATASE_2"/>
    <property type="match status" value="1"/>
</dbReference>
<dbReference type="CDD" id="cd07914">
    <property type="entry name" value="IGPD"/>
    <property type="match status" value="1"/>
</dbReference>
<dbReference type="PROSITE" id="PS00954">
    <property type="entry name" value="IGP_DEHYDRATASE_1"/>
    <property type="match status" value="1"/>
</dbReference>
<dbReference type="OrthoDB" id="9790411at2"/>
<dbReference type="GO" id="GO:0004424">
    <property type="term" value="F:imidazoleglycerol-phosphate dehydratase activity"/>
    <property type="evidence" value="ECO:0007669"/>
    <property type="project" value="UniProtKB-UniRule"/>
</dbReference>
<dbReference type="SUPFAM" id="SSF54211">
    <property type="entry name" value="Ribosomal protein S5 domain 2-like"/>
    <property type="match status" value="2"/>
</dbReference>
<dbReference type="InterPro" id="IPR020568">
    <property type="entry name" value="Ribosomal_Su5_D2-typ_SF"/>
</dbReference>
<dbReference type="RefSeq" id="WP_155315722.1">
    <property type="nucleotide sequence ID" value="NZ_AP021874.1"/>
</dbReference>
<evidence type="ECO:0000256" key="3">
    <source>
        <dbReference type="ARBA" id="ARBA00022605"/>
    </source>
</evidence>
<keyword evidence="9" id="KW-1185">Reference proteome</keyword>
<dbReference type="NCBIfam" id="NF002111">
    <property type="entry name" value="PRK00951.2-1"/>
    <property type="match status" value="1"/>
</dbReference>
<evidence type="ECO:0000313" key="8">
    <source>
        <dbReference type="EMBL" id="BBO67465.1"/>
    </source>
</evidence>
<keyword evidence="4 6" id="KW-0368">Histidine biosynthesis</keyword>
<keyword evidence="6" id="KW-0963">Cytoplasm</keyword>
<dbReference type="EMBL" id="AP021874">
    <property type="protein sequence ID" value="BBO67465.1"/>
    <property type="molecule type" value="Genomic_DNA"/>
</dbReference>
<keyword evidence="3 6" id="KW-0028">Amino-acid biosynthesis</keyword>
<sequence length="195" mass="21416">MTRTCRIERKTSETQIRVELDLDGQGAADINTGIAFFDHMLTLFCVHGGFDLEVLANGDLDVDYHHTVEDVALVLGEAVSTALDNRFGIRRYGFAVTPMDDALAEVAIDLSNRPFLVYHVPTALESPGRFDPGLAKEFFRAFAVKGGMNLHINVKYGANEHHVLEAVYKSVGRALKQAVLVDADRNGVRSSKGIL</sequence>
<dbReference type="Gene3D" id="3.30.230.40">
    <property type="entry name" value="Imidazole glycerol phosphate dehydratase, domain 1"/>
    <property type="match status" value="2"/>
</dbReference>
<accession>A0A5K7YG61</accession>
<dbReference type="InterPro" id="IPR038494">
    <property type="entry name" value="IGPD_sf"/>
</dbReference>
<dbReference type="InterPro" id="IPR000807">
    <property type="entry name" value="ImidazoleglycerolP_deHydtase"/>
</dbReference>
<dbReference type="AlphaFoldDB" id="A0A5K7YG61"/>
<dbReference type="HAMAP" id="MF_00076">
    <property type="entry name" value="HisB"/>
    <property type="match status" value="1"/>
</dbReference>
<evidence type="ECO:0000256" key="1">
    <source>
        <dbReference type="ARBA" id="ARBA00005047"/>
    </source>
</evidence>
<dbReference type="GO" id="GO:0000105">
    <property type="term" value="P:L-histidine biosynthetic process"/>
    <property type="evidence" value="ECO:0007669"/>
    <property type="project" value="UniProtKB-UniRule"/>
</dbReference>
<dbReference type="Pfam" id="PF00475">
    <property type="entry name" value="IGPD"/>
    <property type="match status" value="1"/>
</dbReference>
<dbReference type="NCBIfam" id="NF002114">
    <property type="entry name" value="PRK00951.2-4"/>
    <property type="match status" value="1"/>
</dbReference>
<comment type="pathway">
    <text evidence="1 6 7">Amino-acid biosynthesis; L-histidine biosynthesis; L-histidine from 5-phospho-alpha-D-ribose 1-diphosphate: step 6/9.</text>
</comment>
<dbReference type="GO" id="GO:0005737">
    <property type="term" value="C:cytoplasm"/>
    <property type="evidence" value="ECO:0007669"/>
    <property type="project" value="UniProtKB-SubCell"/>
</dbReference>